<keyword evidence="1" id="KW-0812">Transmembrane</keyword>
<dbReference type="AlphaFoldDB" id="A0A0D8L2R6"/>
<accession>A0A0D8L2R6</accession>
<name>A0A0D8L2R6_MORMO</name>
<comment type="caution">
    <text evidence="2">The sequence shown here is derived from an EMBL/GenBank/DDBJ whole genome shotgun (WGS) entry which is preliminary data.</text>
</comment>
<dbReference type="EMBL" id="JZSH01000653">
    <property type="protein sequence ID" value="KJF75536.1"/>
    <property type="molecule type" value="Genomic_DNA"/>
</dbReference>
<evidence type="ECO:0000313" key="3">
    <source>
        <dbReference type="Proteomes" id="UP000032582"/>
    </source>
</evidence>
<protein>
    <submittedName>
        <fullName evidence="2">Uncharacterized protein</fullName>
    </submittedName>
</protein>
<keyword evidence="1" id="KW-1133">Transmembrane helix</keyword>
<evidence type="ECO:0000256" key="1">
    <source>
        <dbReference type="SAM" id="Phobius"/>
    </source>
</evidence>
<proteinExistence type="predicted"/>
<gene>
    <name evidence="2" type="ORF">UA45_22900</name>
</gene>
<keyword evidence="1" id="KW-0472">Membrane</keyword>
<sequence>MTLSCVVGGSVIAVSLLIFTAGMIVSFLLYELDEQFGISESIIRELKKQRKVRADGEGRYHADTFFTNFHRFG</sequence>
<organism evidence="2 3">
    <name type="scientific">Morganella morganii</name>
    <name type="common">Proteus morganii</name>
    <dbReference type="NCBI Taxonomy" id="582"/>
    <lineage>
        <taxon>Bacteria</taxon>
        <taxon>Pseudomonadati</taxon>
        <taxon>Pseudomonadota</taxon>
        <taxon>Gammaproteobacteria</taxon>
        <taxon>Enterobacterales</taxon>
        <taxon>Morganellaceae</taxon>
        <taxon>Morganella</taxon>
    </lineage>
</organism>
<reference evidence="2 3" key="1">
    <citation type="submission" date="2015-02" db="EMBL/GenBank/DDBJ databases">
        <title>Whole genome shotgun sequencing of cultured foodborne pathogen.</title>
        <authorList>
            <person name="Timme R."/>
            <person name="Allard M.W."/>
            <person name="Strain E."/>
            <person name="Evans P.S."/>
            <person name="Brown E."/>
        </authorList>
    </citation>
    <scope>NUCLEOTIDE SEQUENCE [LARGE SCALE GENOMIC DNA]</scope>
    <source>
        <strain evidence="2 3">GCSL-TSO-24</strain>
    </source>
</reference>
<feature type="transmembrane region" description="Helical" evidence="1">
    <location>
        <begin position="6"/>
        <end position="30"/>
    </location>
</feature>
<dbReference type="PATRIC" id="fig|582.24.peg.7268"/>
<dbReference type="Proteomes" id="UP000032582">
    <property type="component" value="Unassembled WGS sequence"/>
</dbReference>
<evidence type="ECO:0000313" key="2">
    <source>
        <dbReference type="EMBL" id="KJF75536.1"/>
    </source>
</evidence>